<reference evidence="2" key="1">
    <citation type="submission" date="2023-01" db="EMBL/GenBank/DDBJ databases">
        <authorList>
            <person name="Van Ghelder C."/>
            <person name="Rancurel C."/>
        </authorList>
    </citation>
    <scope>NUCLEOTIDE SEQUENCE</scope>
    <source>
        <strain evidence="2">CNCM I-4278</strain>
    </source>
</reference>
<dbReference type="OrthoDB" id="2506647at2759"/>
<accession>A0A9W4UCZ1</accession>
<dbReference type="PANTHER" id="PTHR11362:SF148">
    <property type="entry name" value="CARBOXYPEPTIDASE Y INHIBITOR"/>
    <property type="match status" value="1"/>
</dbReference>
<evidence type="ECO:0000313" key="2">
    <source>
        <dbReference type="EMBL" id="CAI6333730.1"/>
    </source>
</evidence>
<evidence type="ECO:0008006" key="4">
    <source>
        <dbReference type="Google" id="ProtNLM"/>
    </source>
</evidence>
<feature type="region of interest" description="Disordered" evidence="1">
    <location>
        <begin position="1"/>
        <end position="25"/>
    </location>
</feature>
<proteinExistence type="predicted"/>
<dbReference type="EMBL" id="CAOQHR010000004">
    <property type="protein sequence ID" value="CAI6333730.1"/>
    <property type="molecule type" value="Genomic_DNA"/>
</dbReference>
<dbReference type="GO" id="GO:0030162">
    <property type="term" value="P:regulation of proteolysis"/>
    <property type="evidence" value="ECO:0007669"/>
    <property type="project" value="TreeGrafter"/>
</dbReference>
<evidence type="ECO:0000256" key="1">
    <source>
        <dbReference type="SAM" id="MobiDB-lite"/>
    </source>
</evidence>
<dbReference type="InterPro" id="IPR035810">
    <property type="entry name" value="PEBP_euk"/>
</dbReference>
<dbReference type="GO" id="GO:0030414">
    <property type="term" value="F:peptidase inhibitor activity"/>
    <property type="evidence" value="ECO:0007669"/>
    <property type="project" value="TreeGrafter"/>
</dbReference>
<dbReference type="GO" id="GO:0046578">
    <property type="term" value="P:regulation of Ras protein signal transduction"/>
    <property type="evidence" value="ECO:0007669"/>
    <property type="project" value="TreeGrafter"/>
</dbReference>
<protein>
    <recommendedName>
        <fullName evidence="4">PEBP-like protein</fullName>
    </recommendedName>
</protein>
<feature type="compositionally biased region" description="Basic and acidic residues" evidence="1">
    <location>
        <begin position="11"/>
        <end position="22"/>
    </location>
</feature>
<dbReference type="Proteomes" id="UP001152607">
    <property type="component" value="Unassembled WGS sequence"/>
</dbReference>
<dbReference type="Gene3D" id="3.90.280.10">
    <property type="entry name" value="PEBP-like"/>
    <property type="match status" value="1"/>
</dbReference>
<dbReference type="InterPro" id="IPR036610">
    <property type="entry name" value="PEBP-like_sf"/>
</dbReference>
<dbReference type="GO" id="GO:0005543">
    <property type="term" value="F:phospholipid binding"/>
    <property type="evidence" value="ECO:0007669"/>
    <property type="project" value="TreeGrafter"/>
</dbReference>
<keyword evidence="3" id="KW-1185">Reference proteome</keyword>
<organism evidence="2 3">
    <name type="scientific">Periconia digitata</name>
    <dbReference type="NCBI Taxonomy" id="1303443"/>
    <lineage>
        <taxon>Eukaryota</taxon>
        <taxon>Fungi</taxon>
        <taxon>Dikarya</taxon>
        <taxon>Ascomycota</taxon>
        <taxon>Pezizomycotina</taxon>
        <taxon>Dothideomycetes</taxon>
        <taxon>Pleosporomycetidae</taxon>
        <taxon>Pleosporales</taxon>
        <taxon>Massarineae</taxon>
        <taxon>Periconiaceae</taxon>
        <taxon>Periconia</taxon>
    </lineage>
</organism>
<dbReference type="PANTHER" id="PTHR11362">
    <property type="entry name" value="PHOSPHATIDYLETHANOLAMINE-BINDING PROTEIN"/>
    <property type="match status" value="1"/>
</dbReference>
<comment type="caution">
    <text evidence="2">The sequence shown here is derived from an EMBL/GenBank/DDBJ whole genome shotgun (WGS) entry which is preliminary data.</text>
</comment>
<dbReference type="AlphaFoldDB" id="A0A9W4UCZ1"/>
<dbReference type="Pfam" id="PF01161">
    <property type="entry name" value="PBP"/>
    <property type="match status" value="1"/>
</dbReference>
<evidence type="ECO:0000313" key="3">
    <source>
        <dbReference type="Proteomes" id="UP001152607"/>
    </source>
</evidence>
<dbReference type="InterPro" id="IPR008914">
    <property type="entry name" value="PEBP"/>
</dbReference>
<sequence>MRYGSVVGEGINRRSRNEENNVHDNPSSRFPFIHSFYLLYILSKPQSLLQPTKMQPSTFLIAAAAMLSSTTTAQTPPGYQPSSSSPLSVSYTNTTVTPGMALSLPASRSAPSLTFPPTASLVIMLDLDAPYADLNRTASPLCHWIKTPSSEPVAYLPPNPPAGSAPHRYVFLAYGLPANNGNGTFVLPEGFQDLNATVMERIVFDLEGFETAAGLVGPVGATWVSVAPPQNSTGPANGSAPGQFEGGAERGFSMSLVGIVGMVAMSAFMVL</sequence>
<name>A0A9W4UCZ1_9PLEO</name>
<gene>
    <name evidence="2" type="ORF">PDIGIT_LOCUS6778</name>
</gene>
<dbReference type="CDD" id="cd00866">
    <property type="entry name" value="PEBP_euk"/>
    <property type="match status" value="1"/>
</dbReference>
<dbReference type="SUPFAM" id="SSF49777">
    <property type="entry name" value="PEBP-like"/>
    <property type="match status" value="1"/>
</dbReference>